<dbReference type="InterPro" id="IPR037185">
    <property type="entry name" value="EmrE-like"/>
</dbReference>
<protein>
    <submittedName>
        <fullName evidence="4">Putative permease, DMT superfamily protein</fullName>
    </submittedName>
</protein>
<dbReference type="AlphaFoldDB" id="N1V7H3"/>
<dbReference type="InterPro" id="IPR000620">
    <property type="entry name" value="EamA_dom"/>
</dbReference>
<organism evidence="4 5">
    <name type="scientific">Arthrobacter crystallopoietes BAB-32</name>
    <dbReference type="NCBI Taxonomy" id="1246476"/>
    <lineage>
        <taxon>Bacteria</taxon>
        <taxon>Bacillati</taxon>
        <taxon>Actinomycetota</taxon>
        <taxon>Actinomycetes</taxon>
        <taxon>Micrococcales</taxon>
        <taxon>Micrococcaceae</taxon>
        <taxon>Crystallibacter</taxon>
    </lineage>
</organism>
<keyword evidence="2" id="KW-1133">Transmembrane helix</keyword>
<gene>
    <name evidence="4" type="ORF">D477_001119</name>
</gene>
<feature type="transmembrane region" description="Helical" evidence="2">
    <location>
        <begin position="37"/>
        <end position="59"/>
    </location>
</feature>
<keyword evidence="2" id="KW-0472">Membrane</keyword>
<evidence type="ECO:0000313" key="5">
    <source>
        <dbReference type="Proteomes" id="UP000010729"/>
    </source>
</evidence>
<dbReference type="Proteomes" id="UP000010729">
    <property type="component" value="Unassembled WGS sequence"/>
</dbReference>
<proteinExistence type="inferred from homology"/>
<keyword evidence="5" id="KW-1185">Reference proteome</keyword>
<dbReference type="EMBL" id="ANPE02000039">
    <property type="protein sequence ID" value="EMY36062.1"/>
    <property type="molecule type" value="Genomic_DNA"/>
</dbReference>
<accession>N1V7H3</accession>
<sequence length="162" mass="16147">SAAGTAASVGLGLVAGATYALYSWVVHRLMEQHVGRAAAMGAVFGAGGVLLLPVLAVTGAPLVESPSSFTVAVYMALVPMFLGYFLFGIGLARVRPSTATTLTLAEPAVAAVLAILVVGEQLSVLGWTGLSIIGAALVVLAVAPANATAERPQALVPAPARA</sequence>
<dbReference type="Pfam" id="PF00892">
    <property type="entry name" value="EamA"/>
    <property type="match status" value="1"/>
</dbReference>
<feature type="transmembrane region" description="Helical" evidence="2">
    <location>
        <begin position="71"/>
        <end position="92"/>
    </location>
</feature>
<evidence type="ECO:0000256" key="1">
    <source>
        <dbReference type="ARBA" id="ARBA00007362"/>
    </source>
</evidence>
<dbReference type="SUPFAM" id="SSF103481">
    <property type="entry name" value="Multidrug resistance efflux transporter EmrE"/>
    <property type="match status" value="1"/>
</dbReference>
<feature type="domain" description="EamA" evidence="3">
    <location>
        <begin position="10"/>
        <end position="140"/>
    </location>
</feature>
<evidence type="ECO:0000259" key="3">
    <source>
        <dbReference type="Pfam" id="PF00892"/>
    </source>
</evidence>
<feature type="transmembrane region" description="Helical" evidence="2">
    <location>
        <begin position="99"/>
        <end position="118"/>
    </location>
</feature>
<keyword evidence="2" id="KW-0812">Transmembrane</keyword>
<name>N1V7H3_9MICC</name>
<feature type="non-terminal residue" evidence="4">
    <location>
        <position position="1"/>
    </location>
</feature>
<feature type="transmembrane region" description="Helical" evidence="2">
    <location>
        <begin position="6"/>
        <end position="25"/>
    </location>
</feature>
<comment type="similarity">
    <text evidence="1">Belongs to the EamA transporter family.</text>
</comment>
<reference evidence="4 5" key="1">
    <citation type="journal article" date="2013" name="Genome Announc.">
        <title>Draft Genome Sequence of Arthrobacter crystallopoietes Strain BAB-32, Revealing Genes for Bioremediation.</title>
        <authorList>
            <person name="Joshi M.N."/>
            <person name="Pandit A.S."/>
            <person name="Sharma A."/>
            <person name="Pandya R.V."/>
            <person name="Desai S.M."/>
            <person name="Saxena A.K."/>
            <person name="Bagatharia S.B."/>
        </authorList>
    </citation>
    <scope>NUCLEOTIDE SEQUENCE [LARGE SCALE GENOMIC DNA]</scope>
    <source>
        <strain evidence="4 5">BAB-32</strain>
    </source>
</reference>
<feature type="transmembrane region" description="Helical" evidence="2">
    <location>
        <begin position="124"/>
        <end position="143"/>
    </location>
</feature>
<comment type="caution">
    <text evidence="4">The sequence shown here is derived from an EMBL/GenBank/DDBJ whole genome shotgun (WGS) entry which is preliminary data.</text>
</comment>
<dbReference type="OrthoDB" id="9787117at2"/>
<dbReference type="GO" id="GO:0016020">
    <property type="term" value="C:membrane"/>
    <property type="evidence" value="ECO:0007669"/>
    <property type="project" value="InterPro"/>
</dbReference>
<dbReference type="RefSeq" id="WP_005266435.1">
    <property type="nucleotide sequence ID" value="NZ_ANPE02000039.1"/>
</dbReference>
<evidence type="ECO:0000256" key="2">
    <source>
        <dbReference type="SAM" id="Phobius"/>
    </source>
</evidence>
<evidence type="ECO:0000313" key="4">
    <source>
        <dbReference type="EMBL" id="EMY36062.1"/>
    </source>
</evidence>